<evidence type="ECO:0000313" key="1">
    <source>
        <dbReference type="EMBL" id="SON76337.1"/>
    </source>
</evidence>
<comment type="caution">
    <text evidence="2">The sequence shown here is derived from an EMBL/GenBank/DDBJ whole genome shotgun (WGS) entry which is preliminary data.</text>
</comment>
<organism evidence="2 3">
    <name type="scientific">Xanthomonas campestris pv. phaseoli</name>
    <dbReference type="NCBI Taxonomy" id="317013"/>
    <lineage>
        <taxon>Bacteria</taxon>
        <taxon>Pseudomonadati</taxon>
        <taxon>Pseudomonadota</taxon>
        <taxon>Gammaproteobacteria</taxon>
        <taxon>Lysobacterales</taxon>
        <taxon>Lysobacteraceae</taxon>
        <taxon>Xanthomonas</taxon>
    </lineage>
</organism>
<reference evidence="3 4" key="1">
    <citation type="submission" date="2017-10" db="EMBL/GenBank/DDBJ databases">
        <authorList>
            <person name="Regsiter A."/>
            <person name="William W."/>
        </authorList>
    </citation>
    <scope>NUCLEOTIDE SEQUENCE [LARGE SCALE GENOMIC DNA]</scope>
    <source>
        <strain evidence="1 4">CFBP6984</strain>
        <strain evidence="2 3">CFBP7430</strain>
    </source>
</reference>
<evidence type="ECO:0000313" key="2">
    <source>
        <dbReference type="EMBL" id="SON80340.1"/>
    </source>
</evidence>
<dbReference type="AlphaFoldDB" id="A0AB38DWX0"/>
<proteinExistence type="predicted"/>
<dbReference type="EMBL" id="OCYT01000019">
    <property type="protein sequence ID" value="SON76337.1"/>
    <property type="molecule type" value="Genomic_DNA"/>
</dbReference>
<dbReference type="EMBL" id="OCYS01000016">
    <property type="protein sequence ID" value="SON80340.1"/>
    <property type="molecule type" value="Genomic_DNA"/>
</dbReference>
<accession>A0AB38DWX0</accession>
<protein>
    <submittedName>
        <fullName evidence="2">Uncharacterized protein</fullName>
    </submittedName>
</protein>
<sequence>MVSGCKKTFDQRVRRRQTYWHMTTISAESFLCGRVFMRIAGTSGMTMPVSTPGAPPAGQAISRTYALTQSSNRC</sequence>
<gene>
    <name evidence="1" type="ORF">XAP6984_1150092</name>
    <name evidence="2" type="ORF">XAP7430_1120093</name>
</gene>
<evidence type="ECO:0000313" key="3">
    <source>
        <dbReference type="Proteomes" id="UP000234166"/>
    </source>
</evidence>
<evidence type="ECO:0000313" key="4">
    <source>
        <dbReference type="Proteomes" id="UP000234181"/>
    </source>
</evidence>
<dbReference type="Proteomes" id="UP000234181">
    <property type="component" value="Unassembled WGS sequence"/>
</dbReference>
<name>A0AB38DWX0_XANCH</name>
<keyword evidence="4" id="KW-1185">Reference proteome</keyword>
<dbReference type="Proteomes" id="UP000234166">
    <property type="component" value="Unassembled WGS sequence"/>
</dbReference>